<keyword evidence="3" id="KW-0863">Zinc-finger</keyword>
<feature type="region of interest" description="Disordered" evidence="6">
    <location>
        <begin position="491"/>
        <end position="538"/>
    </location>
</feature>
<evidence type="ECO:0000256" key="1">
    <source>
        <dbReference type="ARBA" id="ARBA00004123"/>
    </source>
</evidence>
<name>A0ABR2MYK6_9ASPA</name>
<dbReference type="InterPro" id="IPR013783">
    <property type="entry name" value="Ig-like_fold"/>
</dbReference>
<dbReference type="InterPro" id="IPR032881">
    <property type="entry name" value="Oberon-like_PHD"/>
</dbReference>
<dbReference type="Pfam" id="PF07227">
    <property type="entry name" value="PHD_Oberon"/>
    <property type="match status" value="1"/>
</dbReference>
<organism evidence="8 9">
    <name type="scientific">Platanthera guangdongensis</name>
    <dbReference type="NCBI Taxonomy" id="2320717"/>
    <lineage>
        <taxon>Eukaryota</taxon>
        <taxon>Viridiplantae</taxon>
        <taxon>Streptophyta</taxon>
        <taxon>Embryophyta</taxon>
        <taxon>Tracheophyta</taxon>
        <taxon>Spermatophyta</taxon>
        <taxon>Magnoliopsida</taxon>
        <taxon>Liliopsida</taxon>
        <taxon>Asparagales</taxon>
        <taxon>Orchidaceae</taxon>
        <taxon>Orchidoideae</taxon>
        <taxon>Orchideae</taxon>
        <taxon>Orchidinae</taxon>
        <taxon>Platanthera</taxon>
    </lineage>
</organism>
<proteinExistence type="predicted"/>
<evidence type="ECO:0000313" key="8">
    <source>
        <dbReference type="EMBL" id="KAK8968555.1"/>
    </source>
</evidence>
<evidence type="ECO:0000256" key="6">
    <source>
        <dbReference type="SAM" id="MobiDB-lite"/>
    </source>
</evidence>
<dbReference type="Pfam" id="PF23380">
    <property type="entry name" value="VIN3_C"/>
    <property type="match status" value="1"/>
</dbReference>
<dbReference type="Pfam" id="PF23376">
    <property type="entry name" value="Fn3_VIN3"/>
    <property type="match status" value="1"/>
</dbReference>
<comment type="caution">
    <text evidence="8">The sequence shown here is derived from an EMBL/GenBank/DDBJ whole genome shotgun (WGS) entry which is preliminary data.</text>
</comment>
<evidence type="ECO:0000256" key="5">
    <source>
        <dbReference type="ARBA" id="ARBA00023242"/>
    </source>
</evidence>
<dbReference type="InterPro" id="IPR058585">
    <property type="entry name" value="Fn3_VIN3"/>
</dbReference>
<keyword evidence="5" id="KW-0539">Nucleus</keyword>
<evidence type="ECO:0000256" key="3">
    <source>
        <dbReference type="ARBA" id="ARBA00022771"/>
    </source>
</evidence>
<dbReference type="CDD" id="cd00063">
    <property type="entry name" value="FN3"/>
    <property type="match status" value="1"/>
</dbReference>
<dbReference type="InterPro" id="IPR056990">
    <property type="entry name" value="VIN3-like_C"/>
</dbReference>
<dbReference type="PANTHER" id="PTHR46286:SF2">
    <property type="entry name" value="VIN3-LIKE PROTEIN 2"/>
    <property type="match status" value="1"/>
</dbReference>
<dbReference type="InterPro" id="IPR036116">
    <property type="entry name" value="FN3_sf"/>
</dbReference>
<dbReference type="InterPro" id="IPR044514">
    <property type="entry name" value="VIN3-like"/>
</dbReference>
<dbReference type="Gene3D" id="2.60.40.10">
    <property type="entry name" value="Immunoglobulins"/>
    <property type="match status" value="1"/>
</dbReference>
<dbReference type="EMBL" id="JBBWWR010000004">
    <property type="protein sequence ID" value="KAK8968555.1"/>
    <property type="molecule type" value="Genomic_DNA"/>
</dbReference>
<reference evidence="8 9" key="1">
    <citation type="journal article" date="2022" name="Nat. Plants">
        <title>Genomes of leafy and leafless Platanthera orchids illuminate the evolution of mycoheterotrophy.</title>
        <authorList>
            <person name="Li M.H."/>
            <person name="Liu K.W."/>
            <person name="Li Z."/>
            <person name="Lu H.C."/>
            <person name="Ye Q.L."/>
            <person name="Zhang D."/>
            <person name="Wang J.Y."/>
            <person name="Li Y.F."/>
            <person name="Zhong Z.M."/>
            <person name="Liu X."/>
            <person name="Yu X."/>
            <person name="Liu D.K."/>
            <person name="Tu X.D."/>
            <person name="Liu B."/>
            <person name="Hao Y."/>
            <person name="Liao X.Y."/>
            <person name="Jiang Y.T."/>
            <person name="Sun W.H."/>
            <person name="Chen J."/>
            <person name="Chen Y.Q."/>
            <person name="Ai Y."/>
            <person name="Zhai J.W."/>
            <person name="Wu S.S."/>
            <person name="Zhou Z."/>
            <person name="Hsiao Y.Y."/>
            <person name="Wu W.L."/>
            <person name="Chen Y.Y."/>
            <person name="Lin Y.F."/>
            <person name="Hsu J.L."/>
            <person name="Li C.Y."/>
            <person name="Wang Z.W."/>
            <person name="Zhao X."/>
            <person name="Zhong W.Y."/>
            <person name="Ma X.K."/>
            <person name="Ma L."/>
            <person name="Huang J."/>
            <person name="Chen G.Z."/>
            <person name="Huang M.Z."/>
            <person name="Huang L."/>
            <person name="Peng D.H."/>
            <person name="Luo Y.B."/>
            <person name="Zou S.Q."/>
            <person name="Chen S.P."/>
            <person name="Lan S."/>
            <person name="Tsai W.C."/>
            <person name="Van de Peer Y."/>
            <person name="Liu Z.J."/>
        </authorList>
    </citation>
    <scope>NUCLEOTIDE SEQUENCE [LARGE SCALE GENOMIC DNA]</scope>
    <source>
        <strain evidence="8">Lor288</strain>
    </source>
</reference>
<dbReference type="SUPFAM" id="SSF49265">
    <property type="entry name" value="Fibronectin type III"/>
    <property type="match status" value="1"/>
</dbReference>
<dbReference type="InterPro" id="IPR003961">
    <property type="entry name" value="FN3_dom"/>
</dbReference>
<accession>A0ABR2MYK6</accession>
<evidence type="ECO:0000313" key="9">
    <source>
        <dbReference type="Proteomes" id="UP001412067"/>
    </source>
</evidence>
<evidence type="ECO:0000256" key="4">
    <source>
        <dbReference type="ARBA" id="ARBA00022833"/>
    </source>
</evidence>
<keyword evidence="2" id="KW-0479">Metal-binding</keyword>
<dbReference type="CDD" id="cd15521">
    <property type="entry name" value="PHD_VIN3_plant"/>
    <property type="match status" value="1"/>
</dbReference>
<evidence type="ECO:0000259" key="7">
    <source>
        <dbReference type="PROSITE" id="PS50853"/>
    </source>
</evidence>
<keyword evidence="4" id="KW-0862">Zinc</keyword>
<dbReference type="PANTHER" id="PTHR46286">
    <property type="entry name" value="VIN3-LIKE PROTEIN 2-RELATED"/>
    <property type="match status" value="1"/>
</dbReference>
<sequence>MDPSFSEYVLHRPKCPKLSIKERRELVWHLAKWPESAPQRLQSWSRKDLLEILCVEMGKERKYTGLTKQKLIENLFRIVSEKKSGKLADVSYSTQNIFLKEPQIPAKRQRKNDHPSRLPVELNIPSAIDENKERKNSRLCLNVACRAPLSPEDLFCRRCSCCICHKYDDNKDPSLWLSCSSEDSDKGDFCDLSCHLDCALKDERTGITKNGHRSKLDGSYYCAQCGRVNSLLGCWKKQLLIAKDARRVDVLCHRVSLSHKLLSSTHNYQSLHEIVDEAMMKLEAEVGEFRSPQNLRRGIVNRLSVGAEVQRLCAQAIQTLDAMLSNALPTNVKFQQIILDPSEFIKFEDKSSSSFIIVLDCAADHTSSEEIVGFTIWHRKADAAAYPSEPTGILYKPNRRFLVTGLVPGIEYIFRVAAFSERRELEKWEVGVTTDELVNKEEAASPKIITSELSNHSSEAGESHNIGVYADLNISPGASFGYGEKSEVIGSEKSSDQIYTSNETEADERPGLSGSGLDEEPNSTPRTDPHRDSTISMELSPPFDALKSENASKPPLGNEMIIAPKSSVCLLLQNGLPKPDEEPASSSKKRIAKCDEFCKKDGHMEGGYEYCVKVVRWLECKGFIESNFRVKFLTWFSLRATLQERRVVSVYVDTLMDDPGSLADQLVDTFSDAVCIKRLPPVGNGFCMRLWH</sequence>
<protein>
    <submittedName>
        <fullName evidence="8">VIN3-like protein 2</fullName>
    </submittedName>
</protein>
<comment type="subcellular location">
    <subcellularLocation>
        <location evidence="1">Nucleus</location>
    </subcellularLocation>
</comment>
<dbReference type="Proteomes" id="UP001412067">
    <property type="component" value="Unassembled WGS sequence"/>
</dbReference>
<gene>
    <name evidence="8" type="primary">VIL2</name>
    <name evidence="8" type="ORF">KSP40_PGU000887</name>
</gene>
<dbReference type="PROSITE" id="PS50853">
    <property type="entry name" value="FN3"/>
    <property type="match status" value="1"/>
</dbReference>
<feature type="domain" description="Fibronectin type-III" evidence="7">
    <location>
        <begin position="340"/>
        <end position="437"/>
    </location>
</feature>
<keyword evidence="9" id="KW-1185">Reference proteome</keyword>
<evidence type="ECO:0000256" key="2">
    <source>
        <dbReference type="ARBA" id="ARBA00022723"/>
    </source>
</evidence>